<evidence type="ECO:0000313" key="2">
    <source>
        <dbReference type="Proteomes" id="UP000070184"/>
    </source>
</evidence>
<evidence type="ECO:0000313" key="1">
    <source>
        <dbReference type="EMBL" id="KXA89622.1"/>
    </source>
</evidence>
<name>A0A133U5Z8_9EURY</name>
<proteinExistence type="predicted"/>
<organism evidence="1 2">
    <name type="scientific">candidate division MSBL1 archaeon SCGC-AAA259B11</name>
    <dbReference type="NCBI Taxonomy" id="1698260"/>
    <lineage>
        <taxon>Archaea</taxon>
        <taxon>Methanobacteriati</taxon>
        <taxon>Methanobacteriota</taxon>
        <taxon>candidate division MSBL1</taxon>
    </lineage>
</organism>
<gene>
    <name evidence="1" type="ORF">AKJ61_02475</name>
</gene>
<dbReference type="Proteomes" id="UP000070184">
    <property type="component" value="Unassembled WGS sequence"/>
</dbReference>
<protein>
    <submittedName>
        <fullName evidence="1">Uncharacterized protein</fullName>
    </submittedName>
</protein>
<keyword evidence="2" id="KW-1185">Reference proteome</keyword>
<dbReference type="EMBL" id="LHXK01000028">
    <property type="protein sequence ID" value="KXA89622.1"/>
    <property type="molecule type" value="Genomic_DNA"/>
</dbReference>
<reference evidence="1 2" key="1">
    <citation type="journal article" date="2016" name="Sci. Rep.">
        <title>Metabolic traits of an uncultured archaeal lineage -MSBL1- from brine pools of the Red Sea.</title>
        <authorList>
            <person name="Mwirichia R."/>
            <person name="Alam I."/>
            <person name="Rashid M."/>
            <person name="Vinu M."/>
            <person name="Ba-Alawi W."/>
            <person name="Anthony Kamau A."/>
            <person name="Kamanda Ngugi D."/>
            <person name="Goker M."/>
            <person name="Klenk H.P."/>
            <person name="Bajic V."/>
            <person name="Stingl U."/>
        </authorList>
    </citation>
    <scope>NUCLEOTIDE SEQUENCE [LARGE SCALE GENOMIC DNA]</scope>
    <source>
        <strain evidence="1">SCGC-AAA259B11</strain>
    </source>
</reference>
<accession>A0A133U5Z8</accession>
<sequence>MGIKGFGRVRIRNLRKKFGEPPKPAFISGEEGNWLEILKSKAEGNREDLNNFIVNEVKQVGDTLAKRLFDYLKSCST</sequence>
<dbReference type="AlphaFoldDB" id="A0A133U5Z8"/>
<comment type="caution">
    <text evidence="1">The sequence shown here is derived from an EMBL/GenBank/DDBJ whole genome shotgun (WGS) entry which is preliminary data.</text>
</comment>